<organism evidence="4 5">
    <name type="scientific">Ustilago trichophora</name>
    <dbReference type="NCBI Taxonomy" id="86804"/>
    <lineage>
        <taxon>Eukaryota</taxon>
        <taxon>Fungi</taxon>
        <taxon>Dikarya</taxon>
        <taxon>Basidiomycota</taxon>
        <taxon>Ustilaginomycotina</taxon>
        <taxon>Ustilaginomycetes</taxon>
        <taxon>Ustilaginales</taxon>
        <taxon>Ustilaginaceae</taxon>
        <taxon>Ustilago</taxon>
    </lineage>
</organism>
<name>A0A5C3E0Q6_9BASI</name>
<keyword evidence="1" id="KW-0479">Metal-binding</keyword>
<feature type="domain" description="C2H2-type" evidence="3">
    <location>
        <begin position="474"/>
        <end position="499"/>
    </location>
</feature>
<evidence type="ECO:0000256" key="1">
    <source>
        <dbReference type="PROSITE-ProRule" id="PRU00042"/>
    </source>
</evidence>
<feature type="region of interest" description="Disordered" evidence="2">
    <location>
        <begin position="1"/>
        <end position="21"/>
    </location>
</feature>
<reference evidence="4 5" key="1">
    <citation type="submission" date="2018-03" db="EMBL/GenBank/DDBJ databases">
        <authorList>
            <person name="Guldener U."/>
        </authorList>
    </citation>
    <scope>NUCLEOTIDE SEQUENCE [LARGE SCALE GENOMIC DNA]</scope>
    <source>
        <strain evidence="4 5">NBRC100155</strain>
    </source>
</reference>
<evidence type="ECO:0000313" key="5">
    <source>
        <dbReference type="Proteomes" id="UP000324022"/>
    </source>
</evidence>
<evidence type="ECO:0000256" key="2">
    <source>
        <dbReference type="SAM" id="MobiDB-lite"/>
    </source>
</evidence>
<sequence length="527" mass="57168">MPASREWSESPIPDTIRPGHDTEKLDALQSAVMGAQSSLVSKALRMLRRSSPLREGLCSPLGNRIAPRGDVRPPELATLDTPPSSCVISMDDEINDPLLKPPTVPSQIKRAESELEPFEEALKPIAAETSASGENAGGPLCVGISTEWFLGHSERPELYQPPSAIDPSQKAFVEIDSFPSVLHPSGTQGYELGSFLNGSYDPISVKYENNDTGLYGLTKLDSTYNSSTYGIGHVGSHGTMNDLSQPTSISDASVASEDWSSIIDLTGVGDTPMACDGFRTTPSPPLQNFPLVQGAQPFNGGVEYQGFEQGDDCRMVPFRHPEMYSSTLDPFKVSLYHDSSNTVPPATIVPKLHVGVLNNIAPKTPMETSTELYACDVTSCTQECPSIHELHSHHKAVHFPSTFRVPSPHINTTAPLLAQPPNPPLSRPPTTGVAAAAPPLPLKCNISGCAKIFSSMHNLNEHKQVHMSPRIRGYHCGVPNCGGNYFYKRDLQRHMRKKHPALVARLESCRVSRVKAKVGAKARLVRM</sequence>
<dbReference type="Gene3D" id="3.30.160.60">
    <property type="entry name" value="Classic Zinc Finger"/>
    <property type="match status" value="1"/>
</dbReference>
<dbReference type="PROSITE" id="PS00028">
    <property type="entry name" value="ZINC_FINGER_C2H2_1"/>
    <property type="match status" value="3"/>
</dbReference>
<accession>A0A5C3E0Q6</accession>
<feature type="region of interest" description="Disordered" evidence="2">
    <location>
        <begin position="58"/>
        <end position="83"/>
    </location>
</feature>
<dbReference type="PROSITE" id="PS50157">
    <property type="entry name" value="ZINC_FINGER_C2H2_2"/>
    <property type="match status" value="2"/>
</dbReference>
<keyword evidence="1" id="KW-0862">Zinc</keyword>
<dbReference type="SMART" id="SM00355">
    <property type="entry name" value="ZnF_C2H2"/>
    <property type="match status" value="3"/>
</dbReference>
<protein>
    <recommendedName>
        <fullName evidence="3">C2H2-type domain-containing protein</fullName>
    </recommendedName>
</protein>
<dbReference type="InterPro" id="IPR013087">
    <property type="entry name" value="Znf_C2H2_type"/>
</dbReference>
<dbReference type="GO" id="GO:0008270">
    <property type="term" value="F:zinc ion binding"/>
    <property type="evidence" value="ECO:0007669"/>
    <property type="project" value="UniProtKB-KW"/>
</dbReference>
<proteinExistence type="predicted"/>
<dbReference type="Proteomes" id="UP000324022">
    <property type="component" value="Unassembled WGS sequence"/>
</dbReference>
<dbReference type="AlphaFoldDB" id="A0A5C3E0Q6"/>
<keyword evidence="5" id="KW-1185">Reference proteome</keyword>
<evidence type="ECO:0000259" key="3">
    <source>
        <dbReference type="PROSITE" id="PS50157"/>
    </source>
</evidence>
<keyword evidence="1" id="KW-0863">Zinc-finger</keyword>
<gene>
    <name evidence="4" type="ORF">UTRI_01815</name>
</gene>
<feature type="domain" description="C2H2-type" evidence="3">
    <location>
        <begin position="442"/>
        <end position="471"/>
    </location>
</feature>
<evidence type="ECO:0000313" key="4">
    <source>
        <dbReference type="EMBL" id="SPO23137.1"/>
    </source>
</evidence>
<dbReference type="OrthoDB" id="2556662at2759"/>
<dbReference type="EMBL" id="OOIN01000005">
    <property type="protein sequence ID" value="SPO23137.1"/>
    <property type="molecule type" value="Genomic_DNA"/>
</dbReference>